<evidence type="ECO:0000313" key="2">
    <source>
        <dbReference type="Proteomes" id="UP000314294"/>
    </source>
</evidence>
<sequence length="88" mass="9435">MTLIPVSTNGTEKSMTSERSSLINVDAEAFAALLDVRPASLGRVAMGTEETPAAQCVCERQRSDDIIGLNIRALLFLSECEGSDEETT</sequence>
<reference evidence="1 2" key="1">
    <citation type="submission" date="2019-03" db="EMBL/GenBank/DDBJ databases">
        <title>First draft genome of Liparis tanakae, snailfish: a comprehensive survey of snailfish specific genes.</title>
        <authorList>
            <person name="Kim W."/>
            <person name="Song I."/>
            <person name="Jeong J.-H."/>
            <person name="Kim D."/>
            <person name="Kim S."/>
            <person name="Ryu S."/>
            <person name="Song J.Y."/>
            <person name="Lee S.K."/>
        </authorList>
    </citation>
    <scope>NUCLEOTIDE SEQUENCE [LARGE SCALE GENOMIC DNA]</scope>
    <source>
        <tissue evidence="1">Muscle</tissue>
    </source>
</reference>
<dbReference type="AlphaFoldDB" id="A0A4Z2EAJ6"/>
<organism evidence="1 2">
    <name type="scientific">Liparis tanakae</name>
    <name type="common">Tanaka's snailfish</name>
    <dbReference type="NCBI Taxonomy" id="230148"/>
    <lineage>
        <taxon>Eukaryota</taxon>
        <taxon>Metazoa</taxon>
        <taxon>Chordata</taxon>
        <taxon>Craniata</taxon>
        <taxon>Vertebrata</taxon>
        <taxon>Euteleostomi</taxon>
        <taxon>Actinopterygii</taxon>
        <taxon>Neopterygii</taxon>
        <taxon>Teleostei</taxon>
        <taxon>Neoteleostei</taxon>
        <taxon>Acanthomorphata</taxon>
        <taxon>Eupercaria</taxon>
        <taxon>Perciformes</taxon>
        <taxon>Cottioidei</taxon>
        <taxon>Cottales</taxon>
        <taxon>Liparidae</taxon>
        <taxon>Liparis</taxon>
    </lineage>
</organism>
<dbReference type="Proteomes" id="UP000314294">
    <property type="component" value="Unassembled WGS sequence"/>
</dbReference>
<accession>A0A4Z2EAJ6</accession>
<proteinExistence type="predicted"/>
<protein>
    <submittedName>
        <fullName evidence="1">Uncharacterized protein</fullName>
    </submittedName>
</protein>
<gene>
    <name evidence="1" type="ORF">EYF80_064029</name>
</gene>
<keyword evidence="2" id="KW-1185">Reference proteome</keyword>
<name>A0A4Z2EAJ6_9TELE</name>
<evidence type="ECO:0000313" key="1">
    <source>
        <dbReference type="EMBL" id="TNN25839.1"/>
    </source>
</evidence>
<comment type="caution">
    <text evidence="1">The sequence shown here is derived from an EMBL/GenBank/DDBJ whole genome shotgun (WGS) entry which is preliminary data.</text>
</comment>
<dbReference type="EMBL" id="SRLO01011539">
    <property type="protein sequence ID" value="TNN25839.1"/>
    <property type="molecule type" value="Genomic_DNA"/>
</dbReference>